<evidence type="ECO:0000256" key="4">
    <source>
        <dbReference type="ARBA" id="ARBA00022729"/>
    </source>
</evidence>
<feature type="chain" id="PRO_5020782067" description="Glucose-methanol-choline oxidoreductase N-terminal domain-containing protein" evidence="10">
    <location>
        <begin position="18"/>
        <end position="605"/>
    </location>
</feature>
<dbReference type="Pfam" id="PF05199">
    <property type="entry name" value="GMC_oxred_C"/>
    <property type="match status" value="1"/>
</dbReference>
<evidence type="ECO:0000259" key="11">
    <source>
        <dbReference type="PROSITE" id="PS00623"/>
    </source>
</evidence>
<feature type="binding site" evidence="8">
    <location>
        <position position="115"/>
    </location>
    <ligand>
        <name>FAD</name>
        <dbReference type="ChEBI" id="CHEBI:57692"/>
    </ligand>
</feature>
<dbReference type="InterPro" id="IPR000172">
    <property type="entry name" value="GMC_OxRdtase_N"/>
</dbReference>
<evidence type="ECO:0000256" key="3">
    <source>
        <dbReference type="ARBA" id="ARBA00022630"/>
    </source>
</evidence>
<dbReference type="InterPro" id="IPR036188">
    <property type="entry name" value="FAD/NAD-bd_sf"/>
</dbReference>
<dbReference type="GO" id="GO:0050660">
    <property type="term" value="F:flavin adenine dinucleotide binding"/>
    <property type="evidence" value="ECO:0007669"/>
    <property type="project" value="InterPro"/>
</dbReference>
<feature type="binding site" evidence="8">
    <location>
        <begin position="39"/>
        <end position="40"/>
    </location>
    <ligand>
        <name>FAD</name>
        <dbReference type="ChEBI" id="CHEBI:57692"/>
    </ligand>
</feature>
<dbReference type="SUPFAM" id="SSF54373">
    <property type="entry name" value="FAD-linked reductases, C-terminal domain"/>
    <property type="match status" value="1"/>
</dbReference>
<dbReference type="Gene3D" id="3.50.50.60">
    <property type="entry name" value="FAD/NAD(P)-binding domain"/>
    <property type="match status" value="1"/>
</dbReference>
<keyword evidence="14" id="KW-1185">Reference proteome</keyword>
<dbReference type="Gene3D" id="3.30.560.10">
    <property type="entry name" value="Glucose Oxidase, domain 3"/>
    <property type="match status" value="1"/>
</dbReference>
<feature type="domain" description="Glucose-methanol-choline oxidoreductase N-terminal" evidence="11">
    <location>
        <begin position="109"/>
        <end position="132"/>
    </location>
</feature>
<evidence type="ECO:0000256" key="2">
    <source>
        <dbReference type="ARBA" id="ARBA00010790"/>
    </source>
</evidence>
<dbReference type="Pfam" id="PF00732">
    <property type="entry name" value="GMC_oxred_N"/>
    <property type="match status" value="1"/>
</dbReference>
<evidence type="ECO:0000313" key="14">
    <source>
        <dbReference type="Proteomes" id="UP000310158"/>
    </source>
</evidence>
<feature type="active site" description="Proton acceptor" evidence="7">
    <location>
        <position position="584"/>
    </location>
</feature>
<feature type="domain" description="Glucose-methanol-choline oxidoreductase N-terminal" evidence="12">
    <location>
        <begin position="286"/>
        <end position="300"/>
    </location>
</feature>
<comment type="similarity">
    <text evidence="2 9">Belongs to the GMC oxidoreductase family.</text>
</comment>
<dbReference type="OrthoDB" id="269227at2759"/>
<dbReference type="PROSITE" id="PS00624">
    <property type="entry name" value="GMC_OXRED_2"/>
    <property type="match status" value="1"/>
</dbReference>
<name>A0A4S4LGC6_9AGAM</name>
<feature type="active site" description="Proton donor" evidence="7">
    <location>
        <position position="540"/>
    </location>
</feature>
<reference evidence="13 14" key="1">
    <citation type="submission" date="2019-02" db="EMBL/GenBank/DDBJ databases">
        <title>Genome sequencing of the rare red list fungi Bondarzewia mesenterica.</title>
        <authorList>
            <person name="Buettner E."/>
            <person name="Kellner H."/>
        </authorList>
    </citation>
    <scope>NUCLEOTIDE SEQUENCE [LARGE SCALE GENOMIC DNA]</scope>
    <source>
        <strain evidence="13 14">DSM 108281</strain>
    </source>
</reference>
<comment type="caution">
    <text evidence="13">The sequence shown here is derived from an EMBL/GenBank/DDBJ whole genome shotgun (WGS) entry which is preliminary data.</text>
</comment>
<proteinExistence type="inferred from homology"/>
<dbReference type="InterPro" id="IPR007867">
    <property type="entry name" value="GMC_OxRtase_C"/>
</dbReference>
<dbReference type="PANTHER" id="PTHR11552">
    <property type="entry name" value="GLUCOSE-METHANOL-CHOLINE GMC OXIDOREDUCTASE"/>
    <property type="match status" value="1"/>
</dbReference>
<evidence type="ECO:0000256" key="8">
    <source>
        <dbReference type="PIRSR" id="PIRSR000137-2"/>
    </source>
</evidence>
<evidence type="ECO:0000259" key="12">
    <source>
        <dbReference type="PROSITE" id="PS00624"/>
    </source>
</evidence>
<dbReference type="AlphaFoldDB" id="A0A4S4LGC6"/>
<keyword evidence="4 10" id="KW-0732">Signal</keyword>
<keyword evidence="5 8" id="KW-0274">FAD</keyword>
<evidence type="ECO:0000256" key="6">
    <source>
        <dbReference type="ARBA" id="ARBA00023002"/>
    </source>
</evidence>
<comment type="cofactor">
    <cofactor evidence="1 8">
        <name>FAD</name>
        <dbReference type="ChEBI" id="CHEBI:57692"/>
    </cofactor>
</comment>
<dbReference type="EMBL" id="SGPL01000542">
    <property type="protein sequence ID" value="THH10909.1"/>
    <property type="molecule type" value="Genomic_DNA"/>
</dbReference>
<gene>
    <name evidence="13" type="ORF">EW146_g8219</name>
</gene>
<dbReference type="InterPro" id="IPR012132">
    <property type="entry name" value="GMC_OxRdtase"/>
</dbReference>
<organism evidence="13 14">
    <name type="scientific">Bondarzewia mesenterica</name>
    <dbReference type="NCBI Taxonomy" id="1095465"/>
    <lineage>
        <taxon>Eukaryota</taxon>
        <taxon>Fungi</taxon>
        <taxon>Dikarya</taxon>
        <taxon>Basidiomycota</taxon>
        <taxon>Agaricomycotina</taxon>
        <taxon>Agaricomycetes</taxon>
        <taxon>Russulales</taxon>
        <taxon>Bondarzewiaceae</taxon>
        <taxon>Bondarzewia</taxon>
    </lineage>
</organism>
<dbReference type="SUPFAM" id="SSF51905">
    <property type="entry name" value="FAD/NAD(P)-binding domain"/>
    <property type="match status" value="1"/>
</dbReference>
<evidence type="ECO:0000256" key="5">
    <source>
        <dbReference type="ARBA" id="ARBA00022827"/>
    </source>
</evidence>
<dbReference type="Proteomes" id="UP000310158">
    <property type="component" value="Unassembled WGS sequence"/>
</dbReference>
<dbReference type="PROSITE" id="PS00623">
    <property type="entry name" value="GMC_OXRED_1"/>
    <property type="match status" value="1"/>
</dbReference>
<feature type="signal peptide" evidence="10">
    <location>
        <begin position="1"/>
        <end position="17"/>
    </location>
</feature>
<keyword evidence="3 9" id="KW-0285">Flavoprotein</keyword>
<accession>A0A4S4LGC6</accession>
<sequence>MSTLLILALPYCLTALAIQTDPLSFSRTAFDYIVVGGGTTGLAVASRLSDNPEIFVGVIEAGYHKEDDKILIPGMIGSTLGGQNPDYDWLLSTTPQHQLNDRVIGLGRGRLLGGTSAMNFLGYSRASATEYDGWERMGNTGWNFDSMFNVMRKSEKWTPPDELSIRDFQANNDSVNHGTMGLLLTTPYANYSDIAAHGGQTIGTWSITATLDARNRTRSYSTTAYYEPHSSRKNFVVLTGAQAVKVDLSNPDGTNNLRCAEGVQYVAADNMSYTAKAKRDIIISAGSLKTPQLLELSGIGNASLLQSLGLPAFVDLPGVGENLQDHPGVIANFQTLDNMTTWDELSDPAIAASQFQQYIDNRTGLYSAAPSSVAFIPWDKFMTADVILDLKQQLDHALSSDSRFQRPTYALQRSWIDDSSVPQLELILFPQSSNTGSGAAPSPDDKFYTISALFQHAWSRGTVHVTDKDGLSSPRIDLQYLESPADIDAKVFVHALRFLQKISQTEPMFSITSAVLGPNLTATDEELVEWTRDHLSTNYHLIVGSAAMLPREDGGVVNSNFLVYGTRNLRIVDASIYPLHLATHPVATLYGIAEKAAHSILSSYP</sequence>
<evidence type="ECO:0000313" key="13">
    <source>
        <dbReference type="EMBL" id="THH10909.1"/>
    </source>
</evidence>
<protein>
    <recommendedName>
        <fullName evidence="11 12">Glucose-methanol-choline oxidoreductase N-terminal domain-containing protein</fullName>
    </recommendedName>
</protein>
<evidence type="ECO:0000256" key="9">
    <source>
        <dbReference type="RuleBase" id="RU003968"/>
    </source>
</evidence>
<dbReference type="GO" id="GO:0016614">
    <property type="term" value="F:oxidoreductase activity, acting on CH-OH group of donors"/>
    <property type="evidence" value="ECO:0007669"/>
    <property type="project" value="InterPro"/>
</dbReference>
<dbReference type="PIRSF" id="PIRSF000137">
    <property type="entry name" value="Alcohol_oxidase"/>
    <property type="match status" value="1"/>
</dbReference>
<evidence type="ECO:0000256" key="7">
    <source>
        <dbReference type="PIRSR" id="PIRSR000137-1"/>
    </source>
</evidence>
<evidence type="ECO:0000256" key="10">
    <source>
        <dbReference type="SAM" id="SignalP"/>
    </source>
</evidence>
<dbReference type="PANTHER" id="PTHR11552:SF201">
    <property type="entry name" value="GLUCOSE-METHANOL-CHOLINE OXIDOREDUCTASE N-TERMINAL DOMAIN-CONTAINING PROTEIN"/>
    <property type="match status" value="1"/>
</dbReference>
<keyword evidence="6" id="KW-0560">Oxidoreductase</keyword>
<evidence type="ECO:0000256" key="1">
    <source>
        <dbReference type="ARBA" id="ARBA00001974"/>
    </source>
</evidence>